<gene>
    <name evidence="1" type="ORF">SPSIL_052680</name>
</gene>
<dbReference type="EMBL" id="CP155573">
    <property type="protein sequence ID" value="XFO69040.1"/>
    <property type="molecule type" value="Genomic_DNA"/>
</dbReference>
<reference evidence="1" key="1">
    <citation type="submission" date="2024-05" db="EMBL/GenBank/DDBJ databases">
        <title>Isolation and characterization of Sporomusa carbonis sp. nov., a carboxydotrophic hydrogenogen in the genus of Sporomusa isolated from a charcoal burning pile.</title>
        <authorList>
            <person name="Boeer T."/>
            <person name="Rosenbaum F."/>
            <person name="Eysell L."/>
            <person name="Mueller V."/>
            <person name="Daniel R."/>
            <person name="Poehlein A."/>
        </authorList>
    </citation>
    <scope>NUCLEOTIDE SEQUENCE [LARGE SCALE GENOMIC DNA]</scope>
    <source>
        <strain evidence="1">DSM 10669</strain>
    </source>
</reference>
<evidence type="ECO:0000313" key="2">
    <source>
        <dbReference type="Proteomes" id="UP000216752"/>
    </source>
</evidence>
<proteinExistence type="predicted"/>
<sequence>MHPIGKNNLTGKEVACLRSFKTRVRITVDTDATPYLEWAKKYNVSAEQIRRLDADGGYQSVKWYVVEKEIPTNEWQCIELFVDGEWVPCSDELINMEFLAQQSILKAYSKCQG</sequence>
<accession>A0ABZ3ITJ2</accession>
<keyword evidence="2" id="KW-1185">Reference proteome</keyword>
<dbReference type="Proteomes" id="UP000216752">
    <property type="component" value="Chromosome"/>
</dbReference>
<organism evidence="1 2">
    <name type="scientific">Sporomusa silvacetica DSM 10669</name>
    <dbReference type="NCBI Taxonomy" id="1123289"/>
    <lineage>
        <taxon>Bacteria</taxon>
        <taxon>Bacillati</taxon>
        <taxon>Bacillota</taxon>
        <taxon>Negativicutes</taxon>
        <taxon>Selenomonadales</taxon>
        <taxon>Sporomusaceae</taxon>
        <taxon>Sporomusa</taxon>
    </lineage>
</organism>
<protein>
    <submittedName>
        <fullName evidence="1">Uncharacterized protein</fullName>
    </submittedName>
</protein>
<evidence type="ECO:0000313" key="1">
    <source>
        <dbReference type="EMBL" id="XFO69040.1"/>
    </source>
</evidence>
<name>A0ABZ3ITJ2_9FIRM</name>